<dbReference type="Gene3D" id="3.40.50.300">
    <property type="entry name" value="P-loop containing nucleotide triphosphate hydrolases"/>
    <property type="match status" value="1"/>
</dbReference>
<evidence type="ECO:0000256" key="6">
    <source>
        <dbReference type="ARBA" id="ARBA00022741"/>
    </source>
</evidence>
<dbReference type="Pfam" id="PF00158">
    <property type="entry name" value="Sigma54_activat"/>
    <property type="match status" value="1"/>
</dbReference>
<feature type="domain" description="Response regulatory" evidence="19">
    <location>
        <begin position="61"/>
        <end position="184"/>
    </location>
</feature>
<dbReference type="InterPro" id="IPR003593">
    <property type="entry name" value="AAA+_ATPase"/>
</dbReference>
<feature type="compositionally biased region" description="Polar residues" evidence="17">
    <location>
        <begin position="196"/>
        <end position="208"/>
    </location>
</feature>
<dbReference type="InterPro" id="IPR027417">
    <property type="entry name" value="P-loop_NTPase"/>
</dbReference>
<dbReference type="InterPro" id="IPR011006">
    <property type="entry name" value="CheY-like_superfamily"/>
</dbReference>
<dbReference type="Pfam" id="PF02954">
    <property type="entry name" value="HTH_8"/>
    <property type="match status" value="1"/>
</dbReference>
<evidence type="ECO:0000256" key="11">
    <source>
        <dbReference type="ARBA" id="ARBA00023159"/>
    </source>
</evidence>
<keyword evidence="6" id="KW-0547">Nucleotide-binding</keyword>
<dbReference type="PANTHER" id="PTHR32071">
    <property type="entry name" value="TRANSCRIPTIONAL REGULATORY PROTEIN"/>
    <property type="match status" value="1"/>
</dbReference>
<keyword evidence="5 16" id="KW-0597">Phosphoprotein</keyword>
<feature type="region of interest" description="Disordered" evidence="17">
    <location>
        <begin position="191"/>
        <end position="238"/>
    </location>
</feature>
<feature type="modified residue" description="4-aspartylphosphate" evidence="16">
    <location>
        <position position="119"/>
    </location>
</feature>
<proteinExistence type="predicted"/>
<keyword evidence="3" id="KW-0963">Cytoplasm</keyword>
<feature type="region of interest" description="Disordered" evidence="17">
    <location>
        <begin position="1"/>
        <end position="29"/>
    </location>
</feature>
<accession>A0ABQ3GPB7</accession>
<dbReference type="InterPro" id="IPR002078">
    <property type="entry name" value="Sigma_54_int"/>
</dbReference>
<evidence type="ECO:0000256" key="9">
    <source>
        <dbReference type="ARBA" id="ARBA00023015"/>
    </source>
</evidence>
<evidence type="ECO:0000256" key="3">
    <source>
        <dbReference type="ARBA" id="ARBA00022490"/>
    </source>
</evidence>
<dbReference type="InterPro" id="IPR025662">
    <property type="entry name" value="Sigma_54_int_dom_ATP-bd_1"/>
</dbReference>
<protein>
    <recommendedName>
        <fullName evidence="2">DNA-binding transcriptional regulator NtrC</fullName>
    </recommendedName>
    <alternativeName>
        <fullName evidence="14">Nitrogen regulation protein NR(I)</fullName>
    </alternativeName>
    <alternativeName>
        <fullName evidence="15">Nitrogen regulator I</fullName>
    </alternativeName>
</protein>
<evidence type="ECO:0000256" key="7">
    <source>
        <dbReference type="ARBA" id="ARBA00022840"/>
    </source>
</evidence>
<dbReference type="Gene3D" id="1.10.10.60">
    <property type="entry name" value="Homeodomain-like"/>
    <property type="match status" value="1"/>
</dbReference>
<reference evidence="21" key="1">
    <citation type="journal article" date="2019" name="Int. J. Syst. Evol. Microbiol.">
        <title>The Global Catalogue of Microorganisms (GCM) 10K type strain sequencing project: providing services to taxonomists for standard genome sequencing and annotation.</title>
        <authorList>
            <consortium name="The Broad Institute Genomics Platform"/>
            <consortium name="The Broad Institute Genome Sequencing Center for Infectious Disease"/>
            <person name="Wu L."/>
            <person name="Ma J."/>
        </authorList>
    </citation>
    <scope>NUCLEOTIDE SEQUENCE [LARGE SCALE GENOMIC DNA]</scope>
    <source>
        <strain evidence="21">KCTC 42280</strain>
    </source>
</reference>
<dbReference type="PROSITE" id="PS00676">
    <property type="entry name" value="SIGMA54_INTERACT_2"/>
    <property type="match status" value="1"/>
</dbReference>
<dbReference type="SMART" id="SM00448">
    <property type="entry name" value="REC"/>
    <property type="match status" value="1"/>
</dbReference>
<evidence type="ECO:0000256" key="15">
    <source>
        <dbReference type="ARBA" id="ARBA00031910"/>
    </source>
</evidence>
<keyword evidence="13" id="KW-0535">Nitrogen fixation</keyword>
<comment type="caution">
    <text evidence="20">The sequence shown here is derived from an EMBL/GenBank/DDBJ whole genome shotgun (WGS) entry which is preliminary data.</text>
</comment>
<dbReference type="Gene3D" id="1.10.8.60">
    <property type="match status" value="1"/>
</dbReference>
<dbReference type="PROSITE" id="PS50110">
    <property type="entry name" value="RESPONSE_REGULATORY"/>
    <property type="match status" value="1"/>
</dbReference>
<dbReference type="CDD" id="cd00009">
    <property type="entry name" value="AAA"/>
    <property type="match status" value="1"/>
</dbReference>
<evidence type="ECO:0000256" key="17">
    <source>
        <dbReference type="SAM" id="MobiDB-lite"/>
    </source>
</evidence>
<dbReference type="Gene3D" id="3.40.50.2300">
    <property type="match status" value="1"/>
</dbReference>
<feature type="compositionally biased region" description="Low complexity" evidence="17">
    <location>
        <begin position="216"/>
        <end position="228"/>
    </location>
</feature>
<evidence type="ECO:0000256" key="13">
    <source>
        <dbReference type="ARBA" id="ARBA00023231"/>
    </source>
</evidence>
<dbReference type="InterPro" id="IPR025943">
    <property type="entry name" value="Sigma_54_int_dom_ATP-bd_2"/>
</dbReference>
<evidence type="ECO:0000256" key="4">
    <source>
        <dbReference type="ARBA" id="ARBA00022491"/>
    </source>
</evidence>
<dbReference type="InterPro" id="IPR002197">
    <property type="entry name" value="HTH_Fis"/>
</dbReference>
<dbReference type="SUPFAM" id="SSF52540">
    <property type="entry name" value="P-loop containing nucleoside triphosphate hydrolases"/>
    <property type="match status" value="1"/>
</dbReference>
<keyword evidence="9" id="KW-0805">Transcription regulation</keyword>
<dbReference type="InterPro" id="IPR009057">
    <property type="entry name" value="Homeodomain-like_sf"/>
</dbReference>
<dbReference type="InterPro" id="IPR058031">
    <property type="entry name" value="AAA_lid_NorR"/>
</dbReference>
<keyword evidence="11" id="KW-0010">Activator</keyword>
<keyword evidence="12" id="KW-0804">Transcription</keyword>
<dbReference type="PROSITE" id="PS00675">
    <property type="entry name" value="SIGMA54_INTERACT_1"/>
    <property type="match status" value="1"/>
</dbReference>
<evidence type="ECO:0000259" key="18">
    <source>
        <dbReference type="PROSITE" id="PS50045"/>
    </source>
</evidence>
<sequence>MTAYNDNLKSNSDNQGSNDKTSGNQISDSQTLNNQALNNQTLNNQAMKVTVNNAPADNPATLWLIDDDAALRLVLADTFEDAGLTVISFTQAQAAWTRLNDILQQRESATQLPDVILTDIRMPMMDGLSFSDWVHKHFPALPIVIMTAHSDLTSAINSYQTGAFEYLPKPFDLDDAVATIYKAINFQPDMAKADQPNESDAKTTANKSPETDTKSTSKNKATHNTKTATKAHKTTKNKAEIKTDTQANDNPSGIIGQSQAMQTVFRAIGRLAHSPITVLITGESGTGKELVASALHQHSPRHQQSFIALNMAAIPHDLIESELFGHEKGAFTGATTTRQGRFEQADGGTLFLDEIGDMPFSTQTRLLRVLANGEFFRVGGQQPVKVDVRIIAATHQNLEELVKLGRFREDLFYRLNVIRLPLPPLRTRREDIPALTSYFMQRAAKQMNTALKQLQPAALQIMQAFDWRGNVRQLENVCLWLTVMATGDTVMVDDLPPELLEAMPANTELQPQQTSSSSEFDQYNQQHTGDSSHSPNIDSNNLNIQTQNIAKNPSWQQALAEWAKQALQTGETDILQTATPEFERVLLTAALNHSGGKKIAAANLLGWGRNTLTRKLQQLDMSAAETQTKE</sequence>
<evidence type="ECO:0000313" key="20">
    <source>
        <dbReference type="EMBL" id="GHD26123.1"/>
    </source>
</evidence>
<dbReference type="Pfam" id="PF25601">
    <property type="entry name" value="AAA_lid_14"/>
    <property type="match status" value="1"/>
</dbReference>
<keyword evidence="8" id="KW-0902">Two-component regulatory system</keyword>
<evidence type="ECO:0000256" key="10">
    <source>
        <dbReference type="ARBA" id="ARBA00023125"/>
    </source>
</evidence>
<organism evidence="20 21">
    <name type="scientific">Psychrobacter glaciei</name>
    <dbReference type="NCBI Taxonomy" id="619771"/>
    <lineage>
        <taxon>Bacteria</taxon>
        <taxon>Pseudomonadati</taxon>
        <taxon>Pseudomonadota</taxon>
        <taxon>Gammaproteobacteria</taxon>
        <taxon>Moraxellales</taxon>
        <taxon>Moraxellaceae</taxon>
        <taxon>Psychrobacter</taxon>
    </lineage>
</organism>
<evidence type="ECO:0000256" key="16">
    <source>
        <dbReference type="PROSITE-ProRule" id="PRU00169"/>
    </source>
</evidence>
<dbReference type="RefSeq" id="WP_373299584.1">
    <property type="nucleotide sequence ID" value="NZ_BMZR01000001.1"/>
</dbReference>
<keyword evidence="4" id="KW-0678">Repressor</keyword>
<dbReference type="PROSITE" id="PS50045">
    <property type="entry name" value="SIGMA54_INTERACT_4"/>
    <property type="match status" value="1"/>
</dbReference>
<dbReference type="SUPFAM" id="SSF52172">
    <property type="entry name" value="CheY-like"/>
    <property type="match status" value="1"/>
</dbReference>
<evidence type="ECO:0000256" key="1">
    <source>
        <dbReference type="ARBA" id="ARBA00004496"/>
    </source>
</evidence>
<keyword evidence="7" id="KW-0067">ATP-binding</keyword>
<feature type="domain" description="Sigma-54 factor interaction" evidence="18">
    <location>
        <begin position="254"/>
        <end position="483"/>
    </location>
</feature>
<keyword evidence="21" id="KW-1185">Reference proteome</keyword>
<name>A0ABQ3GPB7_9GAMM</name>
<dbReference type="InterPro" id="IPR001789">
    <property type="entry name" value="Sig_transdc_resp-reg_receiver"/>
</dbReference>
<dbReference type="Proteomes" id="UP000610203">
    <property type="component" value="Unassembled WGS sequence"/>
</dbReference>
<evidence type="ECO:0000256" key="14">
    <source>
        <dbReference type="ARBA" id="ARBA00029881"/>
    </source>
</evidence>
<comment type="subcellular location">
    <subcellularLocation>
        <location evidence="1">Cytoplasm</location>
    </subcellularLocation>
</comment>
<evidence type="ECO:0000256" key="8">
    <source>
        <dbReference type="ARBA" id="ARBA00023012"/>
    </source>
</evidence>
<evidence type="ECO:0000256" key="5">
    <source>
        <dbReference type="ARBA" id="ARBA00022553"/>
    </source>
</evidence>
<dbReference type="PRINTS" id="PR01590">
    <property type="entry name" value="HTHFIS"/>
</dbReference>
<dbReference type="SMART" id="SM00382">
    <property type="entry name" value="AAA"/>
    <property type="match status" value="1"/>
</dbReference>
<dbReference type="SUPFAM" id="SSF46689">
    <property type="entry name" value="Homeodomain-like"/>
    <property type="match status" value="1"/>
</dbReference>
<feature type="region of interest" description="Disordered" evidence="17">
    <location>
        <begin position="507"/>
        <end position="539"/>
    </location>
</feature>
<evidence type="ECO:0000256" key="2">
    <source>
        <dbReference type="ARBA" id="ARBA00019059"/>
    </source>
</evidence>
<dbReference type="Pfam" id="PF00072">
    <property type="entry name" value="Response_reg"/>
    <property type="match status" value="1"/>
</dbReference>
<keyword evidence="10" id="KW-0238">DNA-binding</keyword>
<dbReference type="EMBL" id="BMZR01000001">
    <property type="protein sequence ID" value="GHD26123.1"/>
    <property type="molecule type" value="Genomic_DNA"/>
</dbReference>
<gene>
    <name evidence="20" type="primary">glnG</name>
    <name evidence="20" type="ORF">GCM10016272_02660</name>
</gene>
<evidence type="ECO:0000313" key="21">
    <source>
        <dbReference type="Proteomes" id="UP000610203"/>
    </source>
</evidence>
<dbReference type="PANTHER" id="PTHR32071:SF95">
    <property type="entry name" value="DNA-BINDING TRANSCRIPTIONAL REGULATOR NTRC"/>
    <property type="match status" value="1"/>
</dbReference>
<evidence type="ECO:0000256" key="12">
    <source>
        <dbReference type="ARBA" id="ARBA00023163"/>
    </source>
</evidence>
<evidence type="ECO:0000259" key="19">
    <source>
        <dbReference type="PROSITE" id="PS50110"/>
    </source>
</evidence>